<feature type="compositionally biased region" description="Basic and acidic residues" evidence="1">
    <location>
        <begin position="112"/>
        <end position="122"/>
    </location>
</feature>
<comment type="caution">
    <text evidence="2">The sequence shown here is derived from an EMBL/GenBank/DDBJ whole genome shotgun (WGS) entry which is preliminary data.</text>
</comment>
<proteinExistence type="predicted"/>
<dbReference type="PANTHER" id="PTHR32448">
    <property type="entry name" value="OS08G0158400 PROTEIN"/>
    <property type="match status" value="1"/>
</dbReference>
<feature type="non-terminal residue" evidence="2">
    <location>
        <position position="1"/>
    </location>
</feature>
<evidence type="ECO:0000256" key="1">
    <source>
        <dbReference type="SAM" id="MobiDB-lite"/>
    </source>
</evidence>
<organism evidence="2 3">
    <name type="scientific">Stylosanthes scabra</name>
    <dbReference type="NCBI Taxonomy" id="79078"/>
    <lineage>
        <taxon>Eukaryota</taxon>
        <taxon>Viridiplantae</taxon>
        <taxon>Streptophyta</taxon>
        <taxon>Embryophyta</taxon>
        <taxon>Tracheophyta</taxon>
        <taxon>Spermatophyta</taxon>
        <taxon>Magnoliopsida</taxon>
        <taxon>eudicotyledons</taxon>
        <taxon>Gunneridae</taxon>
        <taxon>Pentapetalae</taxon>
        <taxon>rosids</taxon>
        <taxon>fabids</taxon>
        <taxon>Fabales</taxon>
        <taxon>Fabaceae</taxon>
        <taxon>Papilionoideae</taxon>
        <taxon>50 kb inversion clade</taxon>
        <taxon>dalbergioids sensu lato</taxon>
        <taxon>Dalbergieae</taxon>
        <taxon>Pterocarpus clade</taxon>
        <taxon>Stylosanthes</taxon>
    </lineage>
</organism>
<keyword evidence="3" id="KW-1185">Reference proteome</keyword>
<sequence>NRIPEAALLARSYLPSKVSEIVVNPKAAESLADREEYRNLFEDWQVALAVESKAAETRCLEDLVSTTRYVSWSLHNKSRDGFRQFLDSFGGAEHSNVNNNPTATTLPQTNPQEKEDTRTQPDVKLSHLASGTDSSTSVQTTETKLADLLDSTLWNRRLAPSPERIIYELLGAAERDMEIELKRISRLKEKFIMIQRTSLLVPSMRITLTAFAIPQSLSLFLTVLSLRLSCHRLHPLPLPQPLFLVASGCVKIIFTGYSYGGLSNLPESEYFSCSMEATIAGEIGVFGYRPSVLMGMLADKRAEVGTKFGHTSKLFLATAHLLTWEAMGEDLFWAIRGGGGASFGVILAWKIRLVPVPSTVTLLIAPRTLEQNPTKLVHKWQSVASKLDKT</sequence>
<dbReference type="Gene3D" id="3.30.465.10">
    <property type="match status" value="1"/>
</dbReference>
<dbReference type="InterPro" id="IPR016169">
    <property type="entry name" value="FAD-bd_PCMH_sub2"/>
</dbReference>
<evidence type="ECO:0000313" key="2">
    <source>
        <dbReference type="EMBL" id="MED6159952.1"/>
    </source>
</evidence>
<accession>A0ABU6UF90</accession>
<dbReference type="InterPro" id="IPR036318">
    <property type="entry name" value="FAD-bd_PCMH-like_sf"/>
</dbReference>
<dbReference type="EMBL" id="JASCZI010121127">
    <property type="protein sequence ID" value="MED6159952.1"/>
    <property type="molecule type" value="Genomic_DNA"/>
</dbReference>
<dbReference type="Gene3D" id="3.40.462.20">
    <property type="match status" value="1"/>
</dbReference>
<name>A0ABU6UF90_9FABA</name>
<evidence type="ECO:0000313" key="3">
    <source>
        <dbReference type="Proteomes" id="UP001341840"/>
    </source>
</evidence>
<gene>
    <name evidence="2" type="ORF">PIB30_047055</name>
</gene>
<feature type="region of interest" description="Disordered" evidence="1">
    <location>
        <begin position="93"/>
        <end position="122"/>
    </location>
</feature>
<dbReference type="Proteomes" id="UP001341840">
    <property type="component" value="Unassembled WGS sequence"/>
</dbReference>
<reference evidence="2 3" key="1">
    <citation type="journal article" date="2023" name="Plants (Basel)">
        <title>Bridging the Gap: Combining Genomics and Transcriptomics Approaches to Understand Stylosanthes scabra, an Orphan Legume from the Brazilian Caatinga.</title>
        <authorList>
            <person name="Ferreira-Neto J.R.C."/>
            <person name="da Silva M.D."/>
            <person name="Binneck E."/>
            <person name="de Melo N.F."/>
            <person name="da Silva R.H."/>
            <person name="de Melo A.L.T.M."/>
            <person name="Pandolfi V."/>
            <person name="Bustamante F.O."/>
            <person name="Brasileiro-Vidal A.C."/>
            <person name="Benko-Iseppon A.M."/>
        </authorList>
    </citation>
    <scope>NUCLEOTIDE SEQUENCE [LARGE SCALE GENOMIC DNA]</scope>
    <source>
        <tissue evidence="2">Leaves</tissue>
    </source>
</reference>
<feature type="compositionally biased region" description="Polar residues" evidence="1">
    <location>
        <begin position="95"/>
        <end position="111"/>
    </location>
</feature>
<dbReference type="SUPFAM" id="SSF56176">
    <property type="entry name" value="FAD-binding/transporter-associated domain-like"/>
    <property type="match status" value="1"/>
</dbReference>
<protein>
    <submittedName>
        <fullName evidence="2">Uncharacterized protein</fullName>
    </submittedName>
</protein>